<dbReference type="EMBL" id="BGZK01000107">
    <property type="protein sequence ID" value="GBP19372.1"/>
    <property type="molecule type" value="Genomic_DNA"/>
</dbReference>
<keyword evidence="2" id="KW-1133">Transmembrane helix</keyword>
<comment type="caution">
    <text evidence="3">The sequence shown here is derived from an EMBL/GenBank/DDBJ whole genome shotgun (WGS) entry which is preliminary data.</text>
</comment>
<gene>
    <name evidence="3" type="ORF">EVAR_12413_1</name>
</gene>
<feature type="region of interest" description="Disordered" evidence="1">
    <location>
        <begin position="283"/>
        <end position="311"/>
    </location>
</feature>
<sequence>MDTRDLRMADRVMSDSYRLKLHGVLLVSAALAYSLLEALHLRSSTVLKAKKTTCENTKIQAKCCARRYVTNFPKSTALGHQIIWEGLKEAHTHFYALYVGGKFALLFSVRYLFHKKFIPPSMTCHYRSSSQLMVANERSCPLHGREGRMLRYRGRGCFSVYVEHRFRDGPRTGATRPMPPLRRFVPDKLFQHFENRRWYTPAPSSILRPESSETQYISPRPLNVGRHLYLSVSPRHLYKDARALASRSQGGDPANAHIIYHCMTAFHLTMLGPHLIRPYALGRQARGGRGGGPGHGQQMLQPPARPRPPSW</sequence>
<feature type="transmembrane region" description="Helical" evidence="2">
    <location>
        <begin position="94"/>
        <end position="113"/>
    </location>
</feature>
<name>A0A4C1TZ83_EUMVA</name>
<feature type="compositionally biased region" description="Gly residues" evidence="1">
    <location>
        <begin position="285"/>
        <end position="295"/>
    </location>
</feature>
<reference evidence="3 4" key="1">
    <citation type="journal article" date="2019" name="Commun. Biol.">
        <title>The bagworm genome reveals a unique fibroin gene that provides high tensile strength.</title>
        <authorList>
            <person name="Kono N."/>
            <person name="Nakamura H."/>
            <person name="Ohtoshi R."/>
            <person name="Tomita M."/>
            <person name="Numata K."/>
            <person name="Arakawa K."/>
        </authorList>
    </citation>
    <scope>NUCLEOTIDE SEQUENCE [LARGE SCALE GENOMIC DNA]</scope>
</reference>
<dbReference type="Proteomes" id="UP000299102">
    <property type="component" value="Unassembled WGS sequence"/>
</dbReference>
<evidence type="ECO:0000313" key="4">
    <source>
        <dbReference type="Proteomes" id="UP000299102"/>
    </source>
</evidence>
<organism evidence="3 4">
    <name type="scientific">Eumeta variegata</name>
    <name type="common">Bagworm moth</name>
    <name type="synonym">Eumeta japonica</name>
    <dbReference type="NCBI Taxonomy" id="151549"/>
    <lineage>
        <taxon>Eukaryota</taxon>
        <taxon>Metazoa</taxon>
        <taxon>Ecdysozoa</taxon>
        <taxon>Arthropoda</taxon>
        <taxon>Hexapoda</taxon>
        <taxon>Insecta</taxon>
        <taxon>Pterygota</taxon>
        <taxon>Neoptera</taxon>
        <taxon>Endopterygota</taxon>
        <taxon>Lepidoptera</taxon>
        <taxon>Glossata</taxon>
        <taxon>Ditrysia</taxon>
        <taxon>Tineoidea</taxon>
        <taxon>Psychidae</taxon>
        <taxon>Oiketicinae</taxon>
        <taxon>Eumeta</taxon>
    </lineage>
</organism>
<dbReference type="AlphaFoldDB" id="A0A4C1TZ83"/>
<evidence type="ECO:0000313" key="3">
    <source>
        <dbReference type="EMBL" id="GBP19372.1"/>
    </source>
</evidence>
<proteinExistence type="predicted"/>
<evidence type="ECO:0000256" key="1">
    <source>
        <dbReference type="SAM" id="MobiDB-lite"/>
    </source>
</evidence>
<feature type="transmembrane region" description="Helical" evidence="2">
    <location>
        <begin position="21"/>
        <end position="41"/>
    </location>
</feature>
<evidence type="ECO:0000256" key="2">
    <source>
        <dbReference type="SAM" id="Phobius"/>
    </source>
</evidence>
<protein>
    <submittedName>
        <fullName evidence="3">Uncharacterized protein</fullName>
    </submittedName>
</protein>
<keyword evidence="4" id="KW-1185">Reference proteome</keyword>
<accession>A0A4C1TZ83</accession>
<keyword evidence="2" id="KW-0812">Transmembrane</keyword>
<keyword evidence="2" id="KW-0472">Membrane</keyword>